<accession>A0A559J157</accession>
<comment type="caution">
    <text evidence="2">The sequence shown here is derived from an EMBL/GenBank/DDBJ whole genome shotgun (WGS) entry which is preliminary data.</text>
</comment>
<organism evidence="2 3">
    <name type="scientific">Paenibacillus agilis</name>
    <dbReference type="NCBI Taxonomy" id="3020863"/>
    <lineage>
        <taxon>Bacteria</taxon>
        <taxon>Bacillati</taxon>
        <taxon>Bacillota</taxon>
        <taxon>Bacilli</taxon>
        <taxon>Bacillales</taxon>
        <taxon>Paenibacillaceae</taxon>
        <taxon>Paenibacillus</taxon>
    </lineage>
</organism>
<evidence type="ECO:0000313" key="3">
    <source>
        <dbReference type="Proteomes" id="UP000318102"/>
    </source>
</evidence>
<dbReference type="Pfam" id="PF00041">
    <property type="entry name" value="fn3"/>
    <property type="match status" value="1"/>
</dbReference>
<dbReference type="SUPFAM" id="SSF49265">
    <property type="entry name" value="Fibronectin type III"/>
    <property type="match status" value="1"/>
</dbReference>
<evidence type="ECO:0000259" key="1">
    <source>
        <dbReference type="Pfam" id="PF00041"/>
    </source>
</evidence>
<keyword evidence="3" id="KW-1185">Reference proteome</keyword>
<proteinExistence type="predicted"/>
<protein>
    <submittedName>
        <fullName evidence="2">DUF4397 domain-containing protein</fullName>
    </submittedName>
</protein>
<dbReference type="Proteomes" id="UP000318102">
    <property type="component" value="Unassembled WGS sequence"/>
</dbReference>
<gene>
    <name evidence="2" type="ORF">FPZ44_11455</name>
</gene>
<dbReference type="Gene3D" id="2.60.40.10">
    <property type="entry name" value="Immunoglobulins"/>
    <property type="match status" value="1"/>
</dbReference>
<dbReference type="InterPro" id="IPR003961">
    <property type="entry name" value="FN3_dom"/>
</dbReference>
<feature type="domain" description="Fibronectin type-III" evidence="1">
    <location>
        <begin position="6"/>
        <end position="84"/>
    </location>
</feature>
<dbReference type="NCBIfam" id="TIGR01965">
    <property type="entry name" value="VCBS_repeat"/>
    <property type="match status" value="1"/>
</dbReference>
<dbReference type="EMBL" id="VNJK01000001">
    <property type="protein sequence ID" value="TVX93620.1"/>
    <property type="molecule type" value="Genomic_DNA"/>
</dbReference>
<dbReference type="AlphaFoldDB" id="A0A559J157"/>
<reference evidence="2 3" key="1">
    <citation type="submission" date="2019-07" db="EMBL/GenBank/DDBJ databases">
        <authorList>
            <person name="Kim J."/>
        </authorList>
    </citation>
    <scope>NUCLEOTIDE SEQUENCE [LARGE SCALE GENOMIC DNA]</scope>
    <source>
        <strain evidence="2 3">N4</strain>
    </source>
</reference>
<dbReference type="InterPro" id="IPR010221">
    <property type="entry name" value="VCBS_dom"/>
</dbReference>
<evidence type="ECO:0000313" key="2">
    <source>
        <dbReference type="EMBL" id="TVX93620.1"/>
    </source>
</evidence>
<dbReference type="InterPro" id="IPR013783">
    <property type="entry name" value="Ig-like_fold"/>
</dbReference>
<name>A0A559J157_9BACL</name>
<dbReference type="CDD" id="cd00063">
    <property type="entry name" value="FN3"/>
    <property type="match status" value="1"/>
</dbReference>
<dbReference type="InterPro" id="IPR036116">
    <property type="entry name" value="FN3_sf"/>
</dbReference>
<sequence>MNATPAPQNLVVTKQNKRDAEFAWEAVQSPKLAHYSIYVNGKKNNKVANKTTIALSGFQPGKHSIYVTATYKNGDVSGVSNVVTITIEGNTNTSITSYPYSQNQNSVESGQMEKELLVREAFKSINFESMYTNFKKIIWNMMKIKFFK</sequence>